<dbReference type="RefSeq" id="WP_113949171.1">
    <property type="nucleotide sequence ID" value="NZ_QNQU01000009.1"/>
</dbReference>
<evidence type="ECO:0000313" key="2">
    <source>
        <dbReference type="Proteomes" id="UP000252081"/>
    </source>
</evidence>
<dbReference type="OrthoDB" id="772987at2"/>
<sequence length="93" mass="10651">MEHSEIERSGYGTLKTLFAKNISIGNYSLSLNIDRAPNSRAKRYVFTFSKLVKKLNGNPDVQGVSSRGIFIIPYLRNIRLGFFNRQQVIEKLD</sequence>
<dbReference type="AlphaFoldDB" id="A0A366KZM1"/>
<organism evidence="1 2">
    <name type="scientific">Pedobacter miscanthi</name>
    <dbReference type="NCBI Taxonomy" id="2259170"/>
    <lineage>
        <taxon>Bacteria</taxon>
        <taxon>Pseudomonadati</taxon>
        <taxon>Bacteroidota</taxon>
        <taxon>Sphingobacteriia</taxon>
        <taxon>Sphingobacteriales</taxon>
        <taxon>Sphingobacteriaceae</taxon>
        <taxon>Pedobacter</taxon>
    </lineage>
</organism>
<protein>
    <submittedName>
        <fullName evidence="1">Uncharacterized protein</fullName>
    </submittedName>
</protein>
<comment type="caution">
    <text evidence="1">The sequence shown here is derived from an EMBL/GenBank/DDBJ whole genome shotgun (WGS) entry which is preliminary data.</text>
</comment>
<dbReference type="Proteomes" id="UP000252081">
    <property type="component" value="Unassembled WGS sequence"/>
</dbReference>
<evidence type="ECO:0000313" key="1">
    <source>
        <dbReference type="EMBL" id="RBQ07056.1"/>
    </source>
</evidence>
<proteinExistence type="predicted"/>
<accession>A0A366KZM1</accession>
<keyword evidence="2" id="KW-1185">Reference proteome</keyword>
<gene>
    <name evidence="1" type="ORF">DRW42_12600</name>
</gene>
<name>A0A366KZM1_9SPHI</name>
<dbReference type="EMBL" id="QNQU01000009">
    <property type="protein sequence ID" value="RBQ07056.1"/>
    <property type="molecule type" value="Genomic_DNA"/>
</dbReference>
<reference evidence="1 2" key="1">
    <citation type="submission" date="2018-07" db="EMBL/GenBank/DDBJ databases">
        <title>A draft genome of a endophytic bacteria, a new species of Pedobacter.</title>
        <authorList>
            <person name="Zhang Z.D."/>
            <person name="Chen Z.J."/>
        </authorList>
    </citation>
    <scope>NUCLEOTIDE SEQUENCE [LARGE SCALE GENOMIC DNA]</scope>
    <source>
        <strain evidence="1 2">RS10</strain>
    </source>
</reference>